<dbReference type="GO" id="GO:0004792">
    <property type="term" value="F:thiosulfate-cyanide sulfurtransferase activity"/>
    <property type="evidence" value="ECO:0007669"/>
    <property type="project" value="TreeGrafter"/>
</dbReference>
<keyword evidence="3" id="KW-0808">Transferase</keyword>
<dbReference type="GO" id="GO:0005829">
    <property type="term" value="C:cytosol"/>
    <property type="evidence" value="ECO:0007669"/>
    <property type="project" value="TreeGrafter"/>
</dbReference>
<dbReference type="PANTHER" id="PTHR10953">
    <property type="entry name" value="UBIQUITIN-ACTIVATING ENZYME E1"/>
    <property type="match status" value="1"/>
</dbReference>
<keyword evidence="4" id="KW-1185">Reference proteome</keyword>
<evidence type="ECO:0000313" key="3">
    <source>
        <dbReference type="EMBL" id="PYF84086.1"/>
    </source>
</evidence>
<dbReference type="InterPro" id="IPR045886">
    <property type="entry name" value="ThiF/MoeB/HesA"/>
</dbReference>
<dbReference type="AlphaFoldDB" id="A0A318V5G7"/>
<evidence type="ECO:0000313" key="4">
    <source>
        <dbReference type="Proteomes" id="UP000247551"/>
    </source>
</evidence>
<dbReference type="EMBL" id="QKLW01000001">
    <property type="protein sequence ID" value="PYF84086.1"/>
    <property type="molecule type" value="Genomic_DNA"/>
</dbReference>
<evidence type="ECO:0000259" key="2">
    <source>
        <dbReference type="Pfam" id="PF00899"/>
    </source>
</evidence>
<dbReference type="GO" id="GO:0008641">
    <property type="term" value="F:ubiquitin-like modifier activating enzyme activity"/>
    <property type="evidence" value="ECO:0007669"/>
    <property type="project" value="InterPro"/>
</dbReference>
<dbReference type="Gene3D" id="3.40.50.720">
    <property type="entry name" value="NAD(P)-binding Rossmann-like Domain"/>
    <property type="match status" value="1"/>
</dbReference>
<dbReference type="Pfam" id="PF00899">
    <property type="entry name" value="ThiF"/>
    <property type="match status" value="1"/>
</dbReference>
<dbReference type="RefSeq" id="WP_110571561.1">
    <property type="nucleotide sequence ID" value="NZ_QKLW01000001.1"/>
</dbReference>
<dbReference type="InterPro" id="IPR000594">
    <property type="entry name" value="ThiF_NAD_FAD-bd"/>
</dbReference>
<keyword evidence="3" id="KW-0548">Nucleotidyltransferase</keyword>
<reference evidence="3 4" key="1">
    <citation type="submission" date="2018-06" db="EMBL/GenBank/DDBJ databases">
        <title>Genomic Encyclopedia of Type Strains, Phase III (KMG-III): the genomes of soil and plant-associated and newly described type strains.</title>
        <authorList>
            <person name="Whitman W."/>
        </authorList>
    </citation>
    <scope>NUCLEOTIDE SEQUENCE [LARGE SCALE GENOMIC DNA]</scope>
    <source>
        <strain evidence="3 4">CECT 7730</strain>
    </source>
</reference>
<proteinExistence type="inferred from homology"/>
<evidence type="ECO:0000256" key="1">
    <source>
        <dbReference type="ARBA" id="ARBA00009919"/>
    </source>
</evidence>
<dbReference type="Proteomes" id="UP000247551">
    <property type="component" value="Unassembled WGS sequence"/>
</dbReference>
<name>A0A318V5G7_9GAMM</name>
<gene>
    <name evidence="3" type="ORF">DFP75_101110</name>
</gene>
<dbReference type="FunFam" id="3.40.50.720:FF:000080">
    <property type="entry name" value="Thiazole biosynthesis adenylyltransferase ThiF"/>
    <property type="match status" value="1"/>
</dbReference>
<dbReference type="GO" id="GO:0008146">
    <property type="term" value="F:sulfotransferase activity"/>
    <property type="evidence" value="ECO:0007669"/>
    <property type="project" value="TreeGrafter"/>
</dbReference>
<dbReference type="PANTHER" id="PTHR10953:SF240">
    <property type="entry name" value="SULFUR CARRIER PROTEIN THIS ADENYLYLTRANSFERASE"/>
    <property type="match status" value="1"/>
</dbReference>
<organism evidence="3 4">
    <name type="scientific">Marinomonas alcarazii</name>
    <dbReference type="NCBI Taxonomy" id="491949"/>
    <lineage>
        <taxon>Bacteria</taxon>
        <taxon>Pseudomonadati</taxon>
        <taxon>Pseudomonadota</taxon>
        <taxon>Gammaproteobacteria</taxon>
        <taxon>Oceanospirillales</taxon>
        <taxon>Oceanospirillaceae</taxon>
        <taxon>Marinomonas</taxon>
    </lineage>
</organism>
<feature type="domain" description="THIF-type NAD/FAD binding fold" evidence="2">
    <location>
        <begin position="9"/>
        <end position="243"/>
    </location>
</feature>
<dbReference type="GO" id="GO:0016779">
    <property type="term" value="F:nucleotidyltransferase activity"/>
    <property type="evidence" value="ECO:0007669"/>
    <property type="project" value="UniProtKB-KW"/>
</dbReference>
<comment type="caution">
    <text evidence="3">The sequence shown here is derived from an EMBL/GenBank/DDBJ whole genome shotgun (WGS) entry which is preliminary data.</text>
</comment>
<accession>A0A318V5G7</accession>
<protein>
    <submittedName>
        <fullName evidence="3">Adenylyltransferase/sulfurtransferase</fullName>
    </submittedName>
</protein>
<comment type="similarity">
    <text evidence="1">Belongs to the HesA/MoeB/ThiF family.</text>
</comment>
<dbReference type="InterPro" id="IPR035985">
    <property type="entry name" value="Ubiquitin-activating_enz"/>
</dbReference>
<dbReference type="CDD" id="cd00757">
    <property type="entry name" value="ThiF_MoeB_HesA_family"/>
    <property type="match status" value="1"/>
</dbReference>
<dbReference type="NCBIfam" id="NF004281">
    <property type="entry name" value="PRK05690.1"/>
    <property type="match status" value="1"/>
</dbReference>
<dbReference type="SUPFAM" id="SSF69572">
    <property type="entry name" value="Activating enzymes of the ubiquitin-like proteins"/>
    <property type="match status" value="1"/>
</dbReference>
<sequence>MNESELDRYCRQLLLPNFDIQGQLNLAQTKVLVIGLGGLGNIAATYLATSGVGHLILADGDQLESSNLPRQVLYNEQQLGLNKVDAAAEQIAQKNSAVHVEVLTQKLSGELLLNTVEQADVVLDCTDNFTARQAINRACMALKKPLVSAAAIRWEGQLVNFLYDQQSTPCYECLYPSLSDQQLSCNESGIVAPVVGMLGVYQALEALKLASGCGKVKHGVLRLFDGFEGSWREMRLTQDPECSACAIESSEALENS</sequence>